<dbReference type="InterPro" id="IPR013087">
    <property type="entry name" value="Znf_C2H2_type"/>
</dbReference>
<keyword evidence="1" id="KW-0479">Metal-binding</keyword>
<feature type="domain" description="C2H2-type" evidence="3">
    <location>
        <begin position="1222"/>
        <end position="1249"/>
    </location>
</feature>
<proteinExistence type="predicted"/>
<feature type="domain" description="C2H2-type" evidence="3">
    <location>
        <begin position="881"/>
        <end position="910"/>
    </location>
</feature>
<dbReference type="Gene3D" id="3.30.160.60">
    <property type="entry name" value="Classic Zinc Finger"/>
    <property type="match status" value="10"/>
</dbReference>
<feature type="domain" description="C2H2-type" evidence="3">
    <location>
        <begin position="691"/>
        <end position="721"/>
    </location>
</feature>
<feature type="domain" description="C2H2-type" evidence="3">
    <location>
        <begin position="1045"/>
        <end position="1074"/>
    </location>
</feature>
<feature type="region of interest" description="Disordered" evidence="2">
    <location>
        <begin position="160"/>
        <end position="202"/>
    </location>
</feature>
<dbReference type="OrthoDB" id="4748970at2759"/>
<feature type="domain" description="C2H2-type" evidence="3">
    <location>
        <begin position="526"/>
        <end position="555"/>
    </location>
</feature>
<dbReference type="PANTHER" id="PTHR46179">
    <property type="entry name" value="ZINC FINGER PROTEIN"/>
    <property type="match status" value="1"/>
</dbReference>
<feature type="domain" description="C2H2-type" evidence="3">
    <location>
        <begin position="654"/>
        <end position="681"/>
    </location>
</feature>
<evidence type="ECO:0000313" key="4">
    <source>
        <dbReference type="EMBL" id="RUS83623.1"/>
    </source>
</evidence>
<dbReference type="PANTHER" id="PTHR46179:SF25">
    <property type="entry name" value="METAL RESPONSE ELEMENT-BINDING TRANSCRIPTION FACTOR-1, ISOFORM C"/>
    <property type="match status" value="1"/>
</dbReference>
<feature type="compositionally biased region" description="Basic and acidic residues" evidence="2">
    <location>
        <begin position="1334"/>
        <end position="1345"/>
    </location>
</feature>
<evidence type="ECO:0000259" key="3">
    <source>
        <dbReference type="PROSITE" id="PS50157"/>
    </source>
</evidence>
<dbReference type="InterPro" id="IPR051061">
    <property type="entry name" value="Zinc_finger_trans_reg"/>
</dbReference>
<keyword evidence="5" id="KW-1185">Reference proteome</keyword>
<feature type="compositionally biased region" description="Low complexity" evidence="2">
    <location>
        <begin position="1371"/>
        <end position="1399"/>
    </location>
</feature>
<dbReference type="Pfam" id="PF13894">
    <property type="entry name" value="zf-C2H2_4"/>
    <property type="match status" value="1"/>
</dbReference>
<feature type="domain" description="C2H2-type" evidence="3">
    <location>
        <begin position="975"/>
        <end position="1002"/>
    </location>
</feature>
<feature type="domain" description="C2H2-type" evidence="3">
    <location>
        <begin position="1250"/>
        <end position="1277"/>
    </location>
</feature>
<dbReference type="SMART" id="SM00355">
    <property type="entry name" value="ZnF_C2H2"/>
    <property type="match status" value="23"/>
</dbReference>
<dbReference type="PROSITE" id="PS00028">
    <property type="entry name" value="ZINC_FINGER_C2H2_1"/>
    <property type="match status" value="19"/>
</dbReference>
<dbReference type="GO" id="GO:0005634">
    <property type="term" value="C:nucleus"/>
    <property type="evidence" value="ECO:0007669"/>
    <property type="project" value="UniProtKB-SubCell"/>
</dbReference>
<feature type="domain" description="C2H2-type" evidence="3">
    <location>
        <begin position="910"/>
        <end position="939"/>
    </location>
</feature>
<dbReference type="GO" id="GO:0008270">
    <property type="term" value="F:zinc ion binding"/>
    <property type="evidence" value="ECO:0007669"/>
    <property type="project" value="UniProtKB-KW"/>
</dbReference>
<feature type="domain" description="C2H2-type" evidence="3">
    <location>
        <begin position="729"/>
        <end position="759"/>
    </location>
</feature>
<comment type="caution">
    <text evidence="4">The sequence shown here is derived from an EMBL/GenBank/DDBJ whole genome shotgun (WGS) entry which is preliminary data.</text>
</comment>
<dbReference type="Proteomes" id="UP000271974">
    <property type="component" value="Unassembled WGS sequence"/>
</dbReference>
<feature type="domain" description="C2H2-type" evidence="3">
    <location>
        <begin position="624"/>
        <end position="653"/>
    </location>
</feature>
<dbReference type="PROSITE" id="PS50157">
    <property type="entry name" value="ZINC_FINGER_C2H2_2"/>
    <property type="match status" value="17"/>
</dbReference>
<gene>
    <name evidence="4" type="ORF">EGW08_008591</name>
</gene>
<feature type="compositionally biased region" description="Polar residues" evidence="2">
    <location>
        <begin position="1353"/>
        <end position="1366"/>
    </location>
</feature>
<evidence type="ECO:0000313" key="5">
    <source>
        <dbReference type="Proteomes" id="UP000271974"/>
    </source>
</evidence>
<dbReference type="EMBL" id="RQTK01000236">
    <property type="protein sequence ID" value="RUS83623.1"/>
    <property type="molecule type" value="Genomic_DNA"/>
</dbReference>
<dbReference type="STRING" id="188477.A0A433TPU4"/>
<feature type="domain" description="C2H2-type" evidence="3">
    <location>
        <begin position="1074"/>
        <end position="1103"/>
    </location>
</feature>
<dbReference type="InterPro" id="IPR036236">
    <property type="entry name" value="Znf_C2H2_sf"/>
</dbReference>
<organism evidence="4 5">
    <name type="scientific">Elysia chlorotica</name>
    <name type="common">Eastern emerald elysia</name>
    <name type="synonym">Sea slug</name>
    <dbReference type="NCBI Taxonomy" id="188477"/>
    <lineage>
        <taxon>Eukaryota</taxon>
        <taxon>Metazoa</taxon>
        <taxon>Spiralia</taxon>
        <taxon>Lophotrochozoa</taxon>
        <taxon>Mollusca</taxon>
        <taxon>Gastropoda</taxon>
        <taxon>Heterobranchia</taxon>
        <taxon>Euthyneura</taxon>
        <taxon>Panpulmonata</taxon>
        <taxon>Sacoglossa</taxon>
        <taxon>Placobranchoidea</taxon>
        <taxon>Plakobranchidae</taxon>
        <taxon>Elysia</taxon>
    </lineage>
</organism>
<evidence type="ECO:0000256" key="1">
    <source>
        <dbReference type="PROSITE-ProRule" id="PRU00042"/>
    </source>
</evidence>
<keyword evidence="1" id="KW-0862">Zinc</keyword>
<feature type="compositionally biased region" description="Basic and acidic residues" evidence="2">
    <location>
        <begin position="253"/>
        <end position="268"/>
    </location>
</feature>
<feature type="region of interest" description="Disordered" evidence="2">
    <location>
        <begin position="1111"/>
        <end position="1132"/>
    </location>
</feature>
<feature type="domain" description="C2H2-type" evidence="3">
    <location>
        <begin position="593"/>
        <end position="621"/>
    </location>
</feature>
<feature type="compositionally biased region" description="Basic residues" evidence="2">
    <location>
        <begin position="1400"/>
        <end position="1409"/>
    </location>
</feature>
<keyword evidence="1" id="KW-0863">Zinc-finger</keyword>
<dbReference type="GO" id="GO:0006357">
    <property type="term" value="P:regulation of transcription by RNA polymerase II"/>
    <property type="evidence" value="ECO:0007669"/>
    <property type="project" value="TreeGrafter"/>
</dbReference>
<feature type="domain" description="C2H2-type" evidence="3">
    <location>
        <begin position="851"/>
        <end position="880"/>
    </location>
</feature>
<dbReference type="SUPFAM" id="SSF57667">
    <property type="entry name" value="beta-beta-alpha zinc fingers"/>
    <property type="match status" value="8"/>
</dbReference>
<feature type="region of interest" description="Disordered" evidence="2">
    <location>
        <begin position="253"/>
        <end position="283"/>
    </location>
</feature>
<feature type="region of interest" description="Disordered" evidence="2">
    <location>
        <begin position="340"/>
        <end position="374"/>
    </location>
</feature>
<sequence length="1456" mass="164727">MPKMKKTVLDKKCSLCHQTLGPKALTLYGVKKKKCEIMTVLEMLLPSQDFSSLCDRKLFPNPKICASCFSSVKKLPTTLLAVQNLVGKPLNIQLYKPNRQAWTASSELIEHGSLTKLKSRDSEESLSADRKSEYLEFSKRTKSPDDLVRNSVSNETSLCMNSDTEVMENKGSFPNSLGQEDQGHESTDIAQTSQVHAPDQDGRELMHSTLKEKRIFINKKLVESLARPFPSIKESELTAKGLASKELKEFSQRDVKAEKKDKVMKQSKDNSSNKIRKERACKPRDSEVLKPIRPVRKCVKRSGANDSNNSTQAYISHETVEGTIYETTNETEEFGFENNTDISASESDDEYAPPSKKVIGQNNSGSKSNIRSIGSPKIKRGITQLKANSFKNLNKIGNPSTVPIQSQLSQRSKSALQELGSENDAYLKQAEQLSSTPVMIKCSENDCPEMYPSWALLARHLKYFHYDGCLPRNGDVWLKVSMLAEEGKDVGKLYVHRCEVHSCEFTSTTEKLLKEHNRSHNNGLTHVCGFPDCPKAFKLLHSLKIHVQKHTNSLKCTSVENLTKQEQNKSQEEDSQRDTSMCTENGLCAKDGLKCDLCDKQFSKEISLTRHRKRMHKVGQTGKYRCMHEGCGKTFTKKEKLDIHLCEHSPERRLFCEKCGQSFSCQRYLDVHHKIHLKNEAHAANPPARTILCEQDGCQKMFTTRENMKSHVLNQHRGRKPCSLPGVAFPCTFPGCGKKFSFRSTLYRHKKLVHRGGDYKLGRRVVQYPCTYDGGCGKIFNRKNLLEEHLVMVHGKSTPHRLLPLRNKALDFTEQVCTHCGMVLTHTLFSRHTQLYHSSDTVRDLSENKAFPCHLEGCNEIFNTQEDRMEHVQSHIASPPYSCQVKGCQEYFFLERNLDNHLWNHSREVSRCSFEGCSQTFDDQLELAKHSKVHYNGKMRCPWPNCDNWLTETGQLRPHLMAHSRALHASGWSDFICEVCQLAFSSRWGLMIHKRMHGEDAAAVAKPTLPRLTKFSCEEPDCPATFCDQKGFFDHFLYHFTRKTCVCDVDGCNQNFSDLMTLSKHTKIHFDGKYKCPWQGCSKFFASPFIVKRHVYRHIVGKSRFAGCASHVDSSHDSSSNQRKRPEGDRDGRSWPFPCGQCFMVFRDKTNLASHMEYHNEKSEYVCPTCGKKGKHKHAKAPSGATKPGKVHACERCGATYSTISGLKFHLLQKHKIGEWPFKCSYCDKGFVSSRELQRHIPSHTKEKPFVCDICGASFASHTGHRAHLRKHAGQKYVCEVEGCGKVYTTAISLRGHRAQHAGFSKICPYCGKTYKNPYGHKCKASREGKRKLLAEPQTDERQETKQGPSAGMSETSLHGLQSSSAGLLDQQQQQHQPQQQHPTHHQQVIGMIQQQPMYQHHHPHHHQAQHPPPYVIPNSGALVQVPEAFSPLIPSVVPQGPMLAPSTAASTSSPE</sequence>
<feature type="region of interest" description="Disordered" evidence="2">
    <location>
        <begin position="1334"/>
        <end position="1420"/>
    </location>
</feature>
<reference evidence="4 5" key="1">
    <citation type="submission" date="2019-01" db="EMBL/GenBank/DDBJ databases">
        <title>A draft genome assembly of the solar-powered sea slug Elysia chlorotica.</title>
        <authorList>
            <person name="Cai H."/>
            <person name="Li Q."/>
            <person name="Fang X."/>
            <person name="Li J."/>
            <person name="Curtis N.E."/>
            <person name="Altenburger A."/>
            <person name="Shibata T."/>
            <person name="Feng M."/>
            <person name="Maeda T."/>
            <person name="Schwartz J.A."/>
            <person name="Shigenobu S."/>
            <person name="Lundholm N."/>
            <person name="Nishiyama T."/>
            <person name="Yang H."/>
            <person name="Hasebe M."/>
            <person name="Li S."/>
            <person name="Pierce S.K."/>
            <person name="Wang J."/>
        </authorList>
    </citation>
    <scope>NUCLEOTIDE SEQUENCE [LARGE SCALE GENOMIC DNA]</scope>
    <source>
        <strain evidence="4">EC2010</strain>
        <tissue evidence="4">Whole organism of an adult</tissue>
    </source>
</reference>
<dbReference type="Pfam" id="PF00096">
    <property type="entry name" value="zf-C2H2"/>
    <property type="match status" value="3"/>
</dbReference>
<feature type="domain" description="C2H2-type" evidence="3">
    <location>
        <begin position="1277"/>
        <end position="1306"/>
    </location>
</feature>
<accession>A0A433TPU4</accession>
<name>A0A433TPU4_ELYCH</name>
<evidence type="ECO:0000256" key="2">
    <source>
        <dbReference type="SAM" id="MobiDB-lite"/>
    </source>
</evidence>
<feature type="domain" description="C2H2-type" evidence="3">
    <location>
        <begin position="1137"/>
        <end position="1164"/>
    </location>
</feature>
<feature type="compositionally biased region" description="Polar residues" evidence="2">
    <location>
        <begin position="360"/>
        <end position="372"/>
    </location>
</feature>
<protein>
    <recommendedName>
        <fullName evidence="3">C2H2-type domain-containing protein</fullName>
    </recommendedName>
</protein>
<feature type="domain" description="C2H2-type" evidence="3">
    <location>
        <begin position="768"/>
        <end position="799"/>
    </location>
</feature>